<dbReference type="EMBL" id="CABEEZ010000133">
    <property type="protein sequence ID" value="VTR55951.1"/>
    <property type="molecule type" value="Genomic_DNA"/>
</dbReference>
<protein>
    <submittedName>
        <fullName evidence="3">Ribokinase</fullName>
    </submittedName>
</protein>
<feature type="region of interest" description="Disordered" evidence="1">
    <location>
        <begin position="1"/>
        <end position="27"/>
    </location>
</feature>
<keyword evidence="3" id="KW-0808">Transferase</keyword>
<evidence type="ECO:0000313" key="3">
    <source>
        <dbReference type="EMBL" id="VTR55951.1"/>
    </source>
</evidence>
<dbReference type="InterPro" id="IPR029056">
    <property type="entry name" value="Ribokinase-like"/>
</dbReference>
<evidence type="ECO:0000259" key="2">
    <source>
        <dbReference type="Pfam" id="PF00294"/>
    </source>
</evidence>
<feature type="compositionally biased region" description="Polar residues" evidence="1">
    <location>
        <begin position="9"/>
        <end position="19"/>
    </location>
</feature>
<dbReference type="InterPro" id="IPR011611">
    <property type="entry name" value="PfkB_dom"/>
</dbReference>
<name>A0A4U9WAB0_SERFO</name>
<gene>
    <name evidence="3" type="ORF">NCTC12965_07115</name>
</gene>
<evidence type="ECO:0000256" key="1">
    <source>
        <dbReference type="SAM" id="MobiDB-lite"/>
    </source>
</evidence>
<proteinExistence type="predicted"/>
<reference evidence="3" key="1">
    <citation type="submission" date="2019-05" db="EMBL/GenBank/DDBJ databases">
        <authorList>
            <consortium name="Pathogen Informatics"/>
        </authorList>
    </citation>
    <scope>NUCLEOTIDE SEQUENCE [LARGE SCALE GENOMIC DNA]</scope>
    <source>
        <strain evidence="3">NCTC12965</strain>
    </source>
</reference>
<dbReference type="Gene3D" id="3.40.1190.20">
    <property type="match status" value="1"/>
</dbReference>
<dbReference type="SUPFAM" id="SSF53613">
    <property type="entry name" value="Ribokinase-like"/>
    <property type="match status" value="1"/>
</dbReference>
<dbReference type="GO" id="GO:0016301">
    <property type="term" value="F:kinase activity"/>
    <property type="evidence" value="ECO:0007669"/>
    <property type="project" value="UniProtKB-KW"/>
</dbReference>
<feature type="domain" description="Carbohydrate kinase PfkB" evidence="2">
    <location>
        <begin position="15"/>
        <end position="74"/>
    </location>
</feature>
<organism evidence="3">
    <name type="scientific">Serratia fonticola</name>
    <dbReference type="NCBI Taxonomy" id="47917"/>
    <lineage>
        <taxon>Bacteria</taxon>
        <taxon>Pseudomonadati</taxon>
        <taxon>Pseudomonadota</taxon>
        <taxon>Gammaproteobacteria</taxon>
        <taxon>Enterobacterales</taxon>
        <taxon>Yersiniaceae</taxon>
        <taxon>Serratia</taxon>
    </lineage>
</organism>
<dbReference type="AlphaFoldDB" id="A0A4U9WAB0"/>
<accession>A0A4U9WAB0</accession>
<dbReference type="Pfam" id="PF00294">
    <property type="entry name" value="PfkB"/>
    <property type="match status" value="1"/>
</dbReference>
<keyword evidence="3" id="KW-0418">Kinase</keyword>
<sequence length="119" mass="12626">MARKGPAITSKQNGQTQELHTPGYSSKMVDPTGAGDCFGATFVSLFLSGFSAEKALQYANASGALAVSHKGPMEGVIQPGADRAFYCTTGVKPINRPAFGRFFMPIANIITAWQNRPLS</sequence>